<evidence type="ECO:0000256" key="3">
    <source>
        <dbReference type="ARBA" id="ARBA00006427"/>
    </source>
</evidence>
<feature type="domain" description="Pre-rRNA-processing protein Ipi1 N-terminal" evidence="7">
    <location>
        <begin position="140"/>
        <end position="247"/>
    </location>
</feature>
<dbReference type="STRING" id="1353009.A0A1Y2IR71"/>
<dbReference type="InterPro" id="IPR024679">
    <property type="entry name" value="Ipi1_N"/>
</dbReference>
<dbReference type="Pfam" id="PF12333">
    <property type="entry name" value="Ipi1_N"/>
    <property type="match status" value="1"/>
</dbReference>
<feature type="region of interest" description="Disordered" evidence="6">
    <location>
        <begin position="1"/>
        <end position="33"/>
    </location>
</feature>
<dbReference type="PANTHER" id="PTHR16056">
    <property type="entry name" value="REGULATOR OF MICROTUBULE DYNAMICS PROTEIN"/>
    <property type="match status" value="1"/>
</dbReference>
<evidence type="ECO:0000256" key="4">
    <source>
        <dbReference type="ARBA" id="ARBA00023242"/>
    </source>
</evidence>
<dbReference type="AlphaFoldDB" id="A0A1Y2IR71"/>
<dbReference type="GO" id="GO:0005634">
    <property type="term" value="C:nucleus"/>
    <property type="evidence" value="ECO:0007669"/>
    <property type="project" value="UniProtKB-SubCell"/>
</dbReference>
<comment type="function">
    <text evidence="1 5">Component of the RIX1 complex required for processing of ITS2 sequences from 35S pre-rRNA.</text>
</comment>
<dbReference type="GO" id="GO:0006364">
    <property type="term" value="P:rRNA processing"/>
    <property type="evidence" value="ECO:0007669"/>
    <property type="project" value="UniProtKB-UniRule"/>
</dbReference>
<feature type="region of interest" description="Disordered" evidence="6">
    <location>
        <begin position="498"/>
        <end position="519"/>
    </location>
</feature>
<name>A0A1Y2IR71_TRAC3</name>
<comment type="similarity">
    <text evidence="3 5">Belongs to the IPI1/TEX10 family.</text>
</comment>
<dbReference type="Gene3D" id="1.25.10.10">
    <property type="entry name" value="Leucine-rich Repeat Variant"/>
    <property type="match status" value="1"/>
</dbReference>
<evidence type="ECO:0000256" key="2">
    <source>
        <dbReference type="ARBA" id="ARBA00004123"/>
    </source>
</evidence>
<dbReference type="InterPro" id="IPR011989">
    <property type="entry name" value="ARM-like"/>
</dbReference>
<sequence>MPKSSKKKKDKAADFNKAKLKLGKGKQTPSNAVDTSFKARSIALPSQSIAVEKDGDAPTTKRRLTFDALIMHLKHYNAATRRDAILGLRELLEAHPELIGTHLTTLVNNCIRVIGDEDSNVRKALLSFFTWLFRQIPRDDLIPHSPVLLLFTTSAQTHIFPEIRIDAVRFLDIFLEHIPDVVTEGWTQHASGSHGRRVLEGYLGILSAGTSFGEGGDTGPVQATSTASVVLSATSKLVVLRSLAHFLSHAVAVSGRSSDATLESTSTVLATPTWYFSSSFASTPAFEAFDALLRPTWNPSSSTSQYLGSASRAWAPEFSEDCEEDFVGQFDFAVTPSTSAWTIQDLSDVVAEVNTSNEDKRSGSNGPDPQVIAAAHVARTLHPTLVSTFLDCAPAVFSPSTTPPETETQMVLVVCRICRSLYGRILQDAAESGRSHDTAEDDLQTMLSYLSPYFPFTVNGPVHAKRDIKLEQYFQDLNLIYCELSSFLVLASQGSERRPPTLHKQKARSQRGRPALSKDSAMAVSARQIERVSQYIVQLLRGEPPSSGVQPSLPRPITPQAYVSLLPTVWSLINGGVAEVSDASTSLFSTVADHAIKVSSTSAVKRYTIDFIGRLVLLDREPEYQGSFRNGRNPEQDGKLQEWITQLPKTLWELGGSHLPTTEVIIRLLLRLSQRRSRLLHEATYSSLRSRLVPYFSISHPTRGKINGPYAKLPANSPIRRLVLDLVATIVGNVPDKADTTNADLVAAVAEAVQGTAEEPYWAGITMSVR</sequence>
<keyword evidence="5" id="KW-0698">rRNA processing</keyword>
<keyword evidence="5" id="KW-0690">Ribosome biogenesis</keyword>
<dbReference type="EMBL" id="KZ084100">
    <property type="protein sequence ID" value="OSD03598.1"/>
    <property type="molecule type" value="Genomic_DNA"/>
</dbReference>
<evidence type="ECO:0000313" key="9">
    <source>
        <dbReference type="Proteomes" id="UP000193067"/>
    </source>
</evidence>
<dbReference type="PANTHER" id="PTHR16056:SF2">
    <property type="entry name" value="TESTIS-EXPRESSED PROTEIN 10"/>
    <property type="match status" value="1"/>
</dbReference>
<keyword evidence="9" id="KW-1185">Reference proteome</keyword>
<feature type="compositionally biased region" description="Basic residues" evidence="6">
    <location>
        <begin position="500"/>
        <end position="511"/>
    </location>
</feature>
<dbReference type="OrthoDB" id="361362at2759"/>
<comment type="subunit">
    <text evidence="5">Component of the RIX1 complex.</text>
</comment>
<dbReference type="GO" id="GO:0120330">
    <property type="term" value="C:rixosome complex"/>
    <property type="evidence" value="ECO:0007669"/>
    <property type="project" value="UniProtKB-UniRule"/>
</dbReference>
<reference evidence="8 9" key="1">
    <citation type="journal article" date="2015" name="Biotechnol. Biofuels">
        <title>Enhanced degradation of softwood versus hardwood by the white-rot fungus Pycnoporus coccineus.</title>
        <authorList>
            <person name="Couturier M."/>
            <person name="Navarro D."/>
            <person name="Chevret D."/>
            <person name="Henrissat B."/>
            <person name="Piumi F."/>
            <person name="Ruiz-Duenas F.J."/>
            <person name="Martinez A.T."/>
            <person name="Grigoriev I.V."/>
            <person name="Riley R."/>
            <person name="Lipzen A."/>
            <person name="Berrin J.G."/>
            <person name="Master E.R."/>
            <person name="Rosso M.N."/>
        </authorList>
    </citation>
    <scope>NUCLEOTIDE SEQUENCE [LARGE SCALE GENOMIC DNA]</scope>
    <source>
        <strain evidence="8 9">BRFM310</strain>
    </source>
</reference>
<evidence type="ECO:0000256" key="6">
    <source>
        <dbReference type="SAM" id="MobiDB-lite"/>
    </source>
</evidence>
<evidence type="ECO:0000313" key="8">
    <source>
        <dbReference type="EMBL" id="OSD03598.1"/>
    </source>
</evidence>
<evidence type="ECO:0000259" key="7">
    <source>
        <dbReference type="Pfam" id="PF12333"/>
    </source>
</evidence>
<protein>
    <recommendedName>
        <fullName evidence="5">Pre-rRNA-processing protein</fullName>
    </recommendedName>
</protein>
<dbReference type="SUPFAM" id="SSF48371">
    <property type="entry name" value="ARM repeat"/>
    <property type="match status" value="1"/>
</dbReference>
<comment type="subcellular location">
    <subcellularLocation>
        <location evidence="2 5">Nucleus</location>
    </subcellularLocation>
</comment>
<accession>A0A1Y2IR71</accession>
<organism evidence="8 9">
    <name type="scientific">Trametes coccinea (strain BRFM310)</name>
    <name type="common">Pycnoporus coccineus</name>
    <dbReference type="NCBI Taxonomy" id="1353009"/>
    <lineage>
        <taxon>Eukaryota</taxon>
        <taxon>Fungi</taxon>
        <taxon>Dikarya</taxon>
        <taxon>Basidiomycota</taxon>
        <taxon>Agaricomycotina</taxon>
        <taxon>Agaricomycetes</taxon>
        <taxon>Polyporales</taxon>
        <taxon>Polyporaceae</taxon>
        <taxon>Trametes</taxon>
    </lineage>
</organism>
<dbReference type="InterPro" id="IPR016024">
    <property type="entry name" value="ARM-type_fold"/>
</dbReference>
<evidence type="ECO:0000256" key="1">
    <source>
        <dbReference type="ARBA" id="ARBA00002355"/>
    </source>
</evidence>
<proteinExistence type="inferred from homology"/>
<feature type="compositionally biased region" description="Basic residues" evidence="6">
    <location>
        <begin position="1"/>
        <end position="10"/>
    </location>
</feature>
<keyword evidence="4 5" id="KW-0539">Nucleus</keyword>
<evidence type="ECO:0000256" key="5">
    <source>
        <dbReference type="RuleBase" id="RU368021"/>
    </source>
</evidence>
<dbReference type="Proteomes" id="UP000193067">
    <property type="component" value="Unassembled WGS sequence"/>
</dbReference>
<gene>
    <name evidence="8" type="ORF">PYCCODRAFT_1409375</name>
</gene>